<dbReference type="OrthoDB" id="1162756at2"/>
<keyword evidence="3" id="KW-1185">Reference proteome</keyword>
<evidence type="ECO:0000259" key="1">
    <source>
        <dbReference type="PROSITE" id="PS50943"/>
    </source>
</evidence>
<dbReference type="Proteomes" id="UP000321222">
    <property type="component" value="Chromosome"/>
</dbReference>
<dbReference type="InterPro" id="IPR001387">
    <property type="entry name" value="Cro/C1-type_HTH"/>
</dbReference>
<organism evidence="2 3">
    <name type="scientific">Flavobacterium alkalisoli</name>
    <dbReference type="NCBI Taxonomy" id="2602769"/>
    <lineage>
        <taxon>Bacteria</taxon>
        <taxon>Pseudomonadati</taxon>
        <taxon>Bacteroidota</taxon>
        <taxon>Flavobacteriia</taxon>
        <taxon>Flavobacteriales</taxon>
        <taxon>Flavobacteriaceae</taxon>
        <taxon>Flavobacterium</taxon>
    </lineage>
</organism>
<dbReference type="GO" id="GO:0003677">
    <property type="term" value="F:DNA binding"/>
    <property type="evidence" value="ECO:0007669"/>
    <property type="project" value="InterPro"/>
</dbReference>
<dbReference type="KEGG" id="fak:FUA48_12950"/>
<dbReference type="AlphaFoldDB" id="A0A5B9G060"/>
<evidence type="ECO:0000313" key="2">
    <source>
        <dbReference type="EMBL" id="QEE50447.1"/>
    </source>
</evidence>
<dbReference type="Pfam" id="PF01381">
    <property type="entry name" value="HTH_3"/>
    <property type="match status" value="1"/>
</dbReference>
<sequence>MCDKFNMSQDDFGAEFGLKKSVVGTYIRGISHPKIEILQNICDKYSLTLDEFINEDLTTKQTTHISASGTNGTVDEADLYKAENRALQKTIEAQWQTIEAMKITIDTLLNKQ</sequence>
<gene>
    <name evidence="2" type="ORF">FUA48_12950</name>
</gene>
<dbReference type="EMBL" id="CP042831">
    <property type="protein sequence ID" value="QEE50447.1"/>
    <property type="molecule type" value="Genomic_DNA"/>
</dbReference>
<protein>
    <submittedName>
        <fullName evidence="2">Helix-turn-helix transcriptional regulator</fullName>
    </submittedName>
</protein>
<proteinExistence type="predicted"/>
<dbReference type="RefSeq" id="WP_147583915.1">
    <property type="nucleotide sequence ID" value="NZ_CP042831.1"/>
</dbReference>
<accession>A0A5B9G060</accession>
<dbReference type="Gene3D" id="1.10.260.40">
    <property type="entry name" value="lambda repressor-like DNA-binding domains"/>
    <property type="match status" value="1"/>
</dbReference>
<evidence type="ECO:0000313" key="3">
    <source>
        <dbReference type="Proteomes" id="UP000321222"/>
    </source>
</evidence>
<feature type="domain" description="HTH cro/C1-type" evidence="1">
    <location>
        <begin position="6"/>
        <end position="52"/>
    </location>
</feature>
<name>A0A5B9G060_9FLAO</name>
<dbReference type="PROSITE" id="PS50943">
    <property type="entry name" value="HTH_CROC1"/>
    <property type="match status" value="1"/>
</dbReference>
<reference evidence="2 3" key="1">
    <citation type="submission" date="2019-08" db="EMBL/GenBank/DDBJ databases">
        <title>Flavobacterium alkalisoli sp. nov., isolated from rhizosphere soil of Suaeda salsa.</title>
        <authorList>
            <person name="Sun J.-Q."/>
            <person name="Xu L."/>
        </authorList>
    </citation>
    <scope>NUCLEOTIDE SEQUENCE [LARGE SCALE GENOMIC DNA]</scope>
    <source>
        <strain evidence="2 3">XS-5</strain>
    </source>
</reference>
<dbReference type="SUPFAM" id="SSF47413">
    <property type="entry name" value="lambda repressor-like DNA-binding domains"/>
    <property type="match status" value="1"/>
</dbReference>
<dbReference type="InterPro" id="IPR010982">
    <property type="entry name" value="Lambda_DNA-bd_dom_sf"/>
</dbReference>